<keyword evidence="2" id="KW-0479">Metal-binding</keyword>
<dbReference type="GO" id="GO:0046872">
    <property type="term" value="F:metal ion binding"/>
    <property type="evidence" value="ECO:0007669"/>
    <property type="project" value="UniProtKB-KW"/>
</dbReference>
<dbReference type="GO" id="GO:0016491">
    <property type="term" value="F:oxidoreductase activity"/>
    <property type="evidence" value="ECO:0007669"/>
    <property type="project" value="InterPro"/>
</dbReference>
<dbReference type="InterPro" id="IPR037920">
    <property type="entry name" value="YoaE_C"/>
</dbReference>
<dbReference type="SUPFAM" id="SSF50692">
    <property type="entry name" value="ADC-like"/>
    <property type="match status" value="1"/>
</dbReference>
<dbReference type="PROSITE" id="PS51669">
    <property type="entry name" value="4FE4S_MOW_BIS_MGD"/>
    <property type="match status" value="1"/>
</dbReference>
<reference evidence="7 8" key="1">
    <citation type="submission" date="2020-08" db="EMBL/GenBank/DDBJ databases">
        <title>Sequencing the genomes of 1000 actinobacteria strains.</title>
        <authorList>
            <person name="Klenk H.-P."/>
        </authorList>
    </citation>
    <scope>NUCLEOTIDE SEQUENCE [LARGE SCALE GENOMIC DNA]</scope>
    <source>
        <strain evidence="7 8">DSM 43675</strain>
    </source>
</reference>
<feature type="compositionally biased region" description="Low complexity" evidence="5">
    <location>
        <begin position="686"/>
        <end position="703"/>
    </location>
</feature>
<dbReference type="SMART" id="SM00926">
    <property type="entry name" value="Molybdop_Fe4S4"/>
    <property type="match status" value="1"/>
</dbReference>
<protein>
    <submittedName>
        <fullName evidence="7">Anaerobic selenocysteine-containing dehydrogenase</fullName>
    </submittedName>
</protein>
<dbReference type="Gene3D" id="2.20.25.90">
    <property type="entry name" value="ADC-like domains"/>
    <property type="match status" value="1"/>
</dbReference>
<dbReference type="Pfam" id="PF00384">
    <property type="entry name" value="Molybdopterin"/>
    <property type="match status" value="1"/>
</dbReference>
<dbReference type="InterPro" id="IPR006656">
    <property type="entry name" value="Mopterin_OxRdtase"/>
</dbReference>
<dbReference type="Gene3D" id="3.30.2070.10">
    <property type="entry name" value="Formate dehydrogenase/DMSO reductase"/>
    <property type="match status" value="1"/>
</dbReference>
<dbReference type="Gene3D" id="3.40.228.10">
    <property type="entry name" value="Dimethylsulfoxide Reductase, domain 2"/>
    <property type="match status" value="1"/>
</dbReference>
<dbReference type="GO" id="GO:0043546">
    <property type="term" value="F:molybdopterin cofactor binding"/>
    <property type="evidence" value="ECO:0007669"/>
    <property type="project" value="InterPro"/>
</dbReference>
<evidence type="ECO:0000256" key="5">
    <source>
        <dbReference type="SAM" id="MobiDB-lite"/>
    </source>
</evidence>
<dbReference type="InterPro" id="IPR050612">
    <property type="entry name" value="Prok_Mopterin_Oxidored"/>
</dbReference>
<dbReference type="InterPro" id="IPR006963">
    <property type="entry name" value="Mopterin_OxRdtase_4Fe-4S_dom"/>
</dbReference>
<dbReference type="AlphaFoldDB" id="A0A7X0FXL6"/>
<feature type="region of interest" description="Disordered" evidence="5">
    <location>
        <begin position="678"/>
        <end position="703"/>
    </location>
</feature>
<dbReference type="Gene3D" id="2.40.40.20">
    <property type="match status" value="1"/>
</dbReference>
<comment type="caution">
    <text evidence="7">The sequence shown here is derived from an EMBL/GenBank/DDBJ whole genome shotgun (WGS) entry which is preliminary data.</text>
</comment>
<evidence type="ECO:0000313" key="8">
    <source>
        <dbReference type="Proteomes" id="UP000546324"/>
    </source>
</evidence>
<name>A0A7X0FXL6_9ACTN</name>
<proteinExistence type="inferred from homology"/>
<dbReference type="RefSeq" id="WP_185024327.1">
    <property type="nucleotide sequence ID" value="NZ_JACHMQ010000001.1"/>
</dbReference>
<evidence type="ECO:0000313" key="7">
    <source>
        <dbReference type="EMBL" id="MBB6394706.1"/>
    </source>
</evidence>
<evidence type="ECO:0000259" key="6">
    <source>
        <dbReference type="PROSITE" id="PS51669"/>
    </source>
</evidence>
<feature type="domain" description="4Fe-4S Mo/W bis-MGD-type" evidence="6">
    <location>
        <begin position="4"/>
        <end position="61"/>
    </location>
</feature>
<dbReference type="Pfam" id="PF01568">
    <property type="entry name" value="Molydop_binding"/>
    <property type="match status" value="1"/>
</dbReference>
<dbReference type="Proteomes" id="UP000546324">
    <property type="component" value="Unassembled WGS sequence"/>
</dbReference>
<dbReference type="InterPro" id="IPR006657">
    <property type="entry name" value="MoPterin_dinucl-bd_dom"/>
</dbReference>
<keyword evidence="3" id="KW-0408">Iron</keyword>
<dbReference type="Pfam" id="PF04879">
    <property type="entry name" value="Molybdop_Fe4S4"/>
    <property type="match status" value="1"/>
</dbReference>
<dbReference type="CDD" id="cd02766">
    <property type="entry name" value="MopB_3"/>
    <property type="match status" value="1"/>
</dbReference>
<evidence type="ECO:0000256" key="2">
    <source>
        <dbReference type="ARBA" id="ARBA00022723"/>
    </source>
</evidence>
<accession>A0A7X0FXL6</accession>
<dbReference type="PANTHER" id="PTHR43742">
    <property type="entry name" value="TRIMETHYLAMINE-N-OXIDE REDUCTASE"/>
    <property type="match status" value="1"/>
</dbReference>
<keyword evidence="4" id="KW-0411">Iron-sulfur</keyword>
<dbReference type="CDD" id="cd02786">
    <property type="entry name" value="MopB_CT_3"/>
    <property type="match status" value="1"/>
</dbReference>
<evidence type="ECO:0000256" key="3">
    <source>
        <dbReference type="ARBA" id="ARBA00023004"/>
    </source>
</evidence>
<dbReference type="SUPFAM" id="SSF53706">
    <property type="entry name" value="Formate dehydrogenase/DMSO reductase, domains 1-3"/>
    <property type="match status" value="1"/>
</dbReference>
<dbReference type="PANTHER" id="PTHR43742:SF6">
    <property type="entry name" value="OXIDOREDUCTASE YYAE-RELATED"/>
    <property type="match status" value="1"/>
</dbReference>
<dbReference type="EMBL" id="JACHMQ010000001">
    <property type="protein sequence ID" value="MBB6394706.1"/>
    <property type="molecule type" value="Genomic_DNA"/>
</dbReference>
<dbReference type="InterPro" id="IPR009010">
    <property type="entry name" value="Asp_de-COase-like_dom_sf"/>
</dbReference>
<organism evidence="7 8">
    <name type="scientific">Actinomadura coerulea</name>
    <dbReference type="NCBI Taxonomy" id="46159"/>
    <lineage>
        <taxon>Bacteria</taxon>
        <taxon>Bacillati</taxon>
        <taxon>Actinomycetota</taxon>
        <taxon>Actinomycetes</taxon>
        <taxon>Streptosporangiales</taxon>
        <taxon>Thermomonosporaceae</taxon>
        <taxon>Actinomadura</taxon>
    </lineage>
</organism>
<gene>
    <name evidence="7" type="ORF">BKA00_001620</name>
</gene>
<evidence type="ECO:0000256" key="4">
    <source>
        <dbReference type="ARBA" id="ARBA00023014"/>
    </source>
</evidence>
<dbReference type="Gene3D" id="3.40.50.740">
    <property type="match status" value="1"/>
</dbReference>
<evidence type="ECO:0000256" key="1">
    <source>
        <dbReference type="ARBA" id="ARBA00010312"/>
    </source>
</evidence>
<sequence length="703" mass="75442">MPSELTVLGACPLDCPDGCSWVVTVRDGAAVRLRGNPAHPYTRGALCAKVNRWLERAAQPDRIQYPLRRVGAKGEGRFERVGWDEALDEIAARLEDVVREHGGEAVWPYWGTGTLGYLQGLEGYSGRRFFNVLGASAHDANICSAAGSAGMAEAVGSPGGMDPEDLAHARLVLLWGTNPLTSGHHVWKFVQDARKAGAHLVAIDPVRTRTARQADEHLAPLPGTDGALALGLLHVIVGLGAQDEGFLDRGTLGWREFRDRIAEYPPDRVARITGVPADRVVALGERIARTRPTAIRATQGLQRHAGGGAALRLIAAIPAVTGDWARRGGGVAFSTSGHVKLDKAALWRDDLRPRPVRTLSMSRLGEGLLDVQDPPVKALFVIAANPAGSTPHQNKVRRGLAREDLFTVVLEQFPTDTVDYADIVLPATAQHEHADLHEGYGHLYLTWNEPAVAPPGECLPTTETFRRLAHRMGLQEPALYDSDESLAEQLLASDHPWMAGVTLDRLRKEGFVRMSVPDPFLPYADGFPTPSGRFEFRSPAAGLAGYVPPAEVADEERAGRYPLALVSAASHEFLNTQFANNPELRRRSGGLTVRLHEDDARARGLVDGQRVAVGNDRGSFEAVLRITDEVRPGVAVTTKGHWAKLSGGSNANAVVDERDTDLGGGPVFHDTRVEVTALPAPPRPAGPLADADPAAGGSDLPGG</sequence>
<comment type="similarity">
    <text evidence="1">Belongs to the prokaryotic molybdopterin-containing oxidoreductase family.</text>
</comment>
<dbReference type="GO" id="GO:0051536">
    <property type="term" value="F:iron-sulfur cluster binding"/>
    <property type="evidence" value="ECO:0007669"/>
    <property type="project" value="UniProtKB-KW"/>
</dbReference>
<keyword evidence="8" id="KW-1185">Reference proteome</keyword>